<dbReference type="RefSeq" id="WP_160648032.1">
    <property type="nucleotide sequence ID" value="NZ_SIJB01000067.1"/>
</dbReference>
<dbReference type="EMBL" id="SIJB01000067">
    <property type="protein sequence ID" value="NBI31210.1"/>
    <property type="molecule type" value="Genomic_DNA"/>
</dbReference>
<name>A0A6N9Q916_9BACL</name>
<evidence type="ECO:0000313" key="1">
    <source>
        <dbReference type="EMBL" id="NBI31210.1"/>
    </source>
</evidence>
<dbReference type="AlphaFoldDB" id="A0A6N9Q916"/>
<reference evidence="1 2" key="1">
    <citation type="submission" date="2019-01" db="EMBL/GenBank/DDBJ databases">
        <title>Chengkuizengella sp. nov., isolated from deep-sea sediment of East Pacific Ocean.</title>
        <authorList>
            <person name="Yang J."/>
            <person name="Lai Q."/>
            <person name="Shao Z."/>
        </authorList>
    </citation>
    <scope>NUCLEOTIDE SEQUENCE [LARGE SCALE GENOMIC DNA]</scope>
    <source>
        <strain evidence="1 2">YPA3-1-1</strain>
    </source>
</reference>
<accession>A0A6N9Q916</accession>
<protein>
    <submittedName>
        <fullName evidence="1">Uncharacterized protein</fullName>
    </submittedName>
</protein>
<organism evidence="1 2">
    <name type="scientific">Chengkuizengella marina</name>
    <dbReference type="NCBI Taxonomy" id="2507566"/>
    <lineage>
        <taxon>Bacteria</taxon>
        <taxon>Bacillati</taxon>
        <taxon>Bacillota</taxon>
        <taxon>Bacilli</taxon>
        <taxon>Bacillales</taxon>
        <taxon>Paenibacillaceae</taxon>
        <taxon>Chengkuizengella</taxon>
    </lineage>
</organism>
<proteinExistence type="predicted"/>
<sequence>MGHFDRSICNCCVCPMQCVLKQLMEQQITIDFLRTTFGQITIPFTINRIEDFIVFTDQGNIAICQIVALGSIMDAEIKLKPIRKDFTGECVCCEDPMTNLLNSMKKEKISIPSSTITEATIEEVGEGIVLLRDLMTNTGAEFVIGIASTCQLDIVAPPI</sequence>
<dbReference type="Proteomes" id="UP000448943">
    <property type="component" value="Unassembled WGS sequence"/>
</dbReference>
<evidence type="ECO:0000313" key="2">
    <source>
        <dbReference type="Proteomes" id="UP000448943"/>
    </source>
</evidence>
<keyword evidence="2" id="KW-1185">Reference proteome</keyword>
<gene>
    <name evidence="1" type="ORF">ERL59_19955</name>
</gene>
<dbReference type="OrthoDB" id="2881384at2"/>
<comment type="caution">
    <text evidence="1">The sequence shown here is derived from an EMBL/GenBank/DDBJ whole genome shotgun (WGS) entry which is preliminary data.</text>
</comment>